<dbReference type="Proteomes" id="UP001595420">
    <property type="component" value="Unassembled WGS sequence"/>
</dbReference>
<dbReference type="PANTHER" id="PTHR11758">
    <property type="entry name" value="40S RIBOSOMAL PROTEIN S15A"/>
    <property type="match status" value="1"/>
</dbReference>
<evidence type="ECO:0000313" key="3">
    <source>
        <dbReference type="EMBL" id="MFC3001842.1"/>
    </source>
</evidence>
<keyword evidence="4" id="KW-1185">Reference proteome</keyword>
<proteinExistence type="inferred from homology"/>
<name>A0ABV7BW72_9PROT</name>
<dbReference type="InterPro" id="IPR047863">
    <property type="entry name" value="Ribosomal_uS8_CS"/>
</dbReference>
<keyword evidence="1 2" id="KW-0689">Ribosomal protein</keyword>
<keyword evidence="1 2" id="KW-0687">Ribonucleoprotein</keyword>
<evidence type="ECO:0000313" key="4">
    <source>
        <dbReference type="Proteomes" id="UP001595420"/>
    </source>
</evidence>
<dbReference type="PROSITE" id="PS00053">
    <property type="entry name" value="RIBOSOMAL_S8"/>
    <property type="match status" value="1"/>
</dbReference>
<comment type="subunit">
    <text evidence="1">Part of the 30S ribosomal subunit. Contacts proteins S5 and S12.</text>
</comment>
<dbReference type="HAMAP" id="MF_01302_B">
    <property type="entry name" value="Ribosomal_uS8_B"/>
    <property type="match status" value="1"/>
</dbReference>
<dbReference type="InterPro" id="IPR000630">
    <property type="entry name" value="Ribosomal_uS8"/>
</dbReference>
<dbReference type="RefSeq" id="WP_216837914.1">
    <property type="nucleotide sequence ID" value="NZ_JAFNJS010000005.1"/>
</dbReference>
<dbReference type="NCBIfam" id="NF001109">
    <property type="entry name" value="PRK00136.1"/>
    <property type="match status" value="1"/>
</dbReference>
<comment type="similarity">
    <text evidence="1 2">Belongs to the universal ribosomal protein uS8 family.</text>
</comment>
<keyword evidence="1" id="KW-0699">rRNA-binding</keyword>
<keyword evidence="1" id="KW-0694">RNA-binding</keyword>
<evidence type="ECO:0000256" key="2">
    <source>
        <dbReference type="RuleBase" id="RU003660"/>
    </source>
</evidence>
<dbReference type="Pfam" id="PF00410">
    <property type="entry name" value="Ribosomal_S8"/>
    <property type="match status" value="1"/>
</dbReference>
<organism evidence="3 4">
    <name type="scientific">Falsiroseomonas tokyonensis</name>
    <dbReference type="NCBI Taxonomy" id="430521"/>
    <lineage>
        <taxon>Bacteria</taxon>
        <taxon>Pseudomonadati</taxon>
        <taxon>Pseudomonadota</taxon>
        <taxon>Alphaproteobacteria</taxon>
        <taxon>Acetobacterales</taxon>
        <taxon>Roseomonadaceae</taxon>
        <taxon>Falsiroseomonas</taxon>
    </lineage>
</organism>
<dbReference type="GO" id="GO:0005840">
    <property type="term" value="C:ribosome"/>
    <property type="evidence" value="ECO:0007669"/>
    <property type="project" value="UniProtKB-KW"/>
</dbReference>
<evidence type="ECO:0000256" key="1">
    <source>
        <dbReference type="HAMAP-Rule" id="MF_01302"/>
    </source>
</evidence>
<accession>A0ABV7BW72</accession>
<comment type="function">
    <text evidence="1">One of the primary rRNA binding proteins, it binds directly to 16S rRNA central domain where it helps coordinate assembly of the platform of the 30S subunit.</text>
</comment>
<sequence length="132" mass="14577">MSLSDPLGDMLTRIRNAQRARQSRCVAPASKLRENVLDVLKREGYIRAFATEQLRPGIKVISIELKYSEGEPAIKEIARVSKPGRRVYSKIAELPKFYSGLGISILSTPKGVMSDNEARAANVGGEVLCRVF</sequence>
<comment type="caution">
    <text evidence="3">The sequence shown here is derived from an EMBL/GenBank/DDBJ whole genome shotgun (WGS) entry which is preliminary data.</text>
</comment>
<reference evidence="4" key="1">
    <citation type="journal article" date="2019" name="Int. J. Syst. Evol. Microbiol.">
        <title>The Global Catalogue of Microorganisms (GCM) 10K type strain sequencing project: providing services to taxonomists for standard genome sequencing and annotation.</title>
        <authorList>
            <consortium name="The Broad Institute Genomics Platform"/>
            <consortium name="The Broad Institute Genome Sequencing Center for Infectious Disease"/>
            <person name="Wu L."/>
            <person name="Ma J."/>
        </authorList>
    </citation>
    <scope>NUCLEOTIDE SEQUENCE [LARGE SCALE GENOMIC DNA]</scope>
    <source>
        <strain evidence="4">CGMCC 1.16855</strain>
    </source>
</reference>
<gene>
    <name evidence="1 3" type="primary">rpsH</name>
    <name evidence="3" type="ORF">ACFOD3_18200</name>
</gene>
<protein>
    <recommendedName>
        <fullName evidence="1">Small ribosomal subunit protein uS8</fullName>
    </recommendedName>
</protein>
<dbReference type="EMBL" id="JBHRSB010000005">
    <property type="protein sequence ID" value="MFC3001842.1"/>
    <property type="molecule type" value="Genomic_DNA"/>
</dbReference>